<dbReference type="PROSITE" id="PS50011">
    <property type="entry name" value="PROTEIN_KINASE_DOM"/>
    <property type="match status" value="1"/>
</dbReference>
<keyword evidence="13" id="KW-0677">Repeat</keyword>
<feature type="binding site" evidence="23">
    <location>
        <position position="792"/>
    </location>
    <ligand>
        <name>ATP</name>
        <dbReference type="ChEBI" id="CHEBI:30616"/>
    </ligand>
</feature>
<evidence type="ECO:0000256" key="3">
    <source>
        <dbReference type="ARBA" id="ARBA00008684"/>
    </source>
</evidence>
<dbReference type="InterPro" id="IPR032675">
    <property type="entry name" value="LRR_dom_sf"/>
</dbReference>
<dbReference type="GO" id="GO:0004674">
    <property type="term" value="F:protein serine/threonine kinase activity"/>
    <property type="evidence" value="ECO:0007669"/>
    <property type="project" value="UniProtKB-KW"/>
</dbReference>
<comment type="subcellular location">
    <subcellularLocation>
        <location evidence="1">Cell membrane</location>
        <topology evidence="1">Single-pass membrane protein</topology>
    </subcellularLocation>
    <subcellularLocation>
        <location evidence="2">Membrane</location>
        <topology evidence="2">Single-pass type I membrane protein</topology>
    </subcellularLocation>
</comment>
<dbReference type="EMBL" id="BKCP01010848">
    <property type="protein sequence ID" value="GER53853.1"/>
    <property type="molecule type" value="Genomic_DNA"/>
</dbReference>
<dbReference type="PROSITE" id="PS00107">
    <property type="entry name" value="PROTEIN_KINASE_ATP"/>
    <property type="match status" value="1"/>
</dbReference>
<evidence type="ECO:0000256" key="9">
    <source>
        <dbReference type="ARBA" id="ARBA00022614"/>
    </source>
</evidence>
<dbReference type="SMART" id="SM00220">
    <property type="entry name" value="S_TKc"/>
    <property type="match status" value="1"/>
</dbReference>
<keyword evidence="6" id="KW-1003">Cell membrane</keyword>
<keyword evidence="17 24" id="KW-1133">Transmembrane helix</keyword>
<evidence type="ECO:0000313" key="28">
    <source>
        <dbReference type="Proteomes" id="UP000325081"/>
    </source>
</evidence>
<evidence type="ECO:0000256" key="23">
    <source>
        <dbReference type="PROSITE-ProRule" id="PRU10141"/>
    </source>
</evidence>
<feature type="domain" description="Protein kinase" evidence="26">
    <location>
        <begin position="764"/>
        <end position="1037"/>
    </location>
</feature>
<dbReference type="CDD" id="cd14066">
    <property type="entry name" value="STKc_IRAK"/>
    <property type="match status" value="1"/>
</dbReference>
<dbReference type="FunFam" id="3.80.10.10:FF:000129">
    <property type="entry name" value="Leucine-rich repeat receptor-like kinase"/>
    <property type="match status" value="1"/>
</dbReference>
<dbReference type="Gene3D" id="3.30.200.20">
    <property type="entry name" value="Phosphorylase Kinase, domain 1"/>
    <property type="match status" value="1"/>
</dbReference>
<keyword evidence="11 24" id="KW-0812">Transmembrane</keyword>
<dbReference type="Gene3D" id="3.80.10.10">
    <property type="entry name" value="Ribonuclease Inhibitor"/>
    <property type="match status" value="4"/>
</dbReference>
<keyword evidence="8" id="KW-0597">Phosphoprotein</keyword>
<dbReference type="InterPro" id="IPR000719">
    <property type="entry name" value="Prot_kinase_dom"/>
</dbReference>
<protein>
    <recommendedName>
        <fullName evidence="5">non-specific serine/threonine protein kinase</fullName>
        <ecNumber evidence="5">2.7.11.1</ecNumber>
    </recommendedName>
</protein>
<dbReference type="GO" id="GO:0001653">
    <property type="term" value="F:peptide receptor activity"/>
    <property type="evidence" value="ECO:0007669"/>
    <property type="project" value="UniProtKB-ARBA"/>
</dbReference>
<evidence type="ECO:0000256" key="25">
    <source>
        <dbReference type="SAM" id="SignalP"/>
    </source>
</evidence>
<keyword evidence="20" id="KW-0325">Glycoprotein</keyword>
<dbReference type="PANTHER" id="PTHR27000:SF711">
    <property type="entry name" value="PROTEIN KINASE DOMAIN-CONTAINING PROTEIN"/>
    <property type="match status" value="1"/>
</dbReference>
<comment type="similarity">
    <text evidence="3">Belongs to the protein kinase superfamily. Ser/Thr protein kinase family.</text>
</comment>
<dbReference type="InterPro" id="IPR008271">
    <property type="entry name" value="Ser/Thr_kinase_AS"/>
</dbReference>
<evidence type="ECO:0000256" key="10">
    <source>
        <dbReference type="ARBA" id="ARBA00022679"/>
    </source>
</evidence>
<dbReference type="GO" id="GO:0006952">
    <property type="term" value="P:defense response"/>
    <property type="evidence" value="ECO:0007669"/>
    <property type="project" value="UniProtKB-ARBA"/>
</dbReference>
<dbReference type="InterPro" id="IPR017441">
    <property type="entry name" value="Protein_kinase_ATP_BS"/>
</dbReference>
<evidence type="ECO:0000256" key="17">
    <source>
        <dbReference type="ARBA" id="ARBA00022989"/>
    </source>
</evidence>
<sequence>MLMCLLNLAFLAFFCCLSSSTLTNASPNCHPNDLSALKEFASQLINGSIKFSWSNISDNCCEWEGIVCETNNNAGKSAVARVTMLNLSGKDLKGKFPDTVIKLDGLKFIDLSHNSLEGDLPSGFSNLNQLEILDFSHNKLFGPAVERITGLKSIRSLNISGNSFTGNLSDFWSFSNLVALNISNNLFAGQLGSLNCSFFENIRVLDISSNGFTGGLEGLYNNCSRASLQQLVMDSNSFSGEFSESLYSISSLEVLSVSTNNFSGQISPKIGKLTNLRTLILSGNRFSGPFPDVFENLTRLEHLDVHSNLFSGSVPSTLALCSKLDVLDFRNNSLSGPIDFDFSRLSNLCTLDLGGNRFSGPLPQSLSTCRGLKYASLARNKFTGQVPQNYANLTSLVFLSLSINKLVNLSNSLSVLSHCRNLTTLILTNNFHGERIPENVNGLERLSLLAVANCALTGQIPSWLQNCRNLQLLDLSWNHLEGTIPSWIDRMDSLFYLDLSNNSLTGQIPKALTGLKGLMNLTACPLISNNTSSVIPLFVKRNQSSSGLQYNQVSSFPPSILLNDNRLTGPIWPKIGRLTKLHVLDLSRNNITGTIPSSISNMLNLETLDLSFNELHGAIPVSLNRLTFLSRFSVAYNRLEGPIPTGGQFFSFPSSSFEGNKGLCGKLISPCLVKSVGFGPSRRSTGKKLGRNSIIGLTIGIGFAISLIVAFVLLRIWRKGGEKRAPVEPPRLSDSFGPPKLVFFKNTACEGLTVTDLLLSTNNFNQSNIIGCGGFGLVYRAEFKNGSRAAIKRLSGDCGQMDREFQAEVEALSRAQHKNLVSLQGYCQYANDRLLIYSYMENGSLDYWLHERVDPGSALPWPARLRIARGAARGLAYLHGEQNIVHRDIKTSNILLDENFEAHLADFGLSRLLRPYDTHVTTDLVGTLGYIPPEYSQTLTATFRGDVYSFGVVILELLTGRRPVEVCKAKSCRDLVAWVYRMKTERREVEIFDSSITSKDCEEELMEVLGVACKCVEKDPRKRPSIDEVVLLLDGLVIGKKGLT</sequence>
<dbReference type="FunFam" id="3.30.200.20:FF:000125">
    <property type="entry name" value="Protein STRUBBELIG-RECEPTOR FAMILY 8"/>
    <property type="match status" value="1"/>
</dbReference>
<dbReference type="PANTHER" id="PTHR27000">
    <property type="entry name" value="LEUCINE-RICH REPEAT RECEPTOR-LIKE PROTEIN KINASE FAMILY PROTEIN-RELATED"/>
    <property type="match status" value="1"/>
</dbReference>
<evidence type="ECO:0000256" key="20">
    <source>
        <dbReference type="ARBA" id="ARBA00023180"/>
    </source>
</evidence>
<accession>A0A5A7R819</accession>
<dbReference type="EC" id="2.7.11.1" evidence="5"/>
<keyword evidence="10" id="KW-0808">Transferase</keyword>
<name>A0A5A7R819_STRAF</name>
<reference evidence="28" key="1">
    <citation type="journal article" date="2019" name="Curr. Biol.">
        <title>Genome Sequence of Striga asiatica Provides Insight into the Evolution of Plant Parasitism.</title>
        <authorList>
            <person name="Yoshida S."/>
            <person name="Kim S."/>
            <person name="Wafula E.K."/>
            <person name="Tanskanen J."/>
            <person name="Kim Y.M."/>
            <person name="Honaas L."/>
            <person name="Yang Z."/>
            <person name="Spallek T."/>
            <person name="Conn C.E."/>
            <person name="Ichihashi Y."/>
            <person name="Cheong K."/>
            <person name="Cui S."/>
            <person name="Der J.P."/>
            <person name="Gundlach H."/>
            <person name="Jiao Y."/>
            <person name="Hori C."/>
            <person name="Ishida J.K."/>
            <person name="Kasahara H."/>
            <person name="Kiba T."/>
            <person name="Kim M.S."/>
            <person name="Koo N."/>
            <person name="Laohavisit A."/>
            <person name="Lee Y.H."/>
            <person name="Lumba S."/>
            <person name="McCourt P."/>
            <person name="Mortimer J.C."/>
            <person name="Mutuku J.M."/>
            <person name="Nomura T."/>
            <person name="Sasaki-Sekimoto Y."/>
            <person name="Seto Y."/>
            <person name="Wang Y."/>
            <person name="Wakatake T."/>
            <person name="Sakakibara H."/>
            <person name="Demura T."/>
            <person name="Yamaguchi S."/>
            <person name="Yoneyama K."/>
            <person name="Manabe R.I."/>
            <person name="Nelson D.C."/>
            <person name="Schulman A.H."/>
            <person name="Timko M.P."/>
            <person name="dePamphilis C.W."/>
            <person name="Choi D."/>
            <person name="Shirasu K."/>
        </authorList>
    </citation>
    <scope>NUCLEOTIDE SEQUENCE [LARGE SCALE GENOMIC DNA]</scope>
    <source>
        <strain evidence="28">cv. UVA1</strain>
    </source>
</reference>
<dbReference type="Pfam" id="PF08263">
    <property type="entry name" value="LRRNT_2"/>
    <property type="match status" value="1"/>
</dbReference>
<keyword evidence="28" id="KW-1185">Reference proteome</keyword>
<evidence type="ECO:0000256" key="8">
    <source>
        <dbReference type="ARBA" id="ARBA00022553"/>
    </source>
</evidence>
<dbReference type="InterPro" id="IPR003591">
    <property type="entry name" value="Leu-rich_rpt_typical-subtyp"/>
</dbReference>
<dbReference type="FunFam" id="3.80.10.10:FF:000213">
    <property type="entry name" value="Tyrosine-sulfated glycopeptide receptor 1"/>
    <property type="match status" value="1"/>
</dbReference>
<dbReference type="InterPro" id="IPR011009">
    <property type="entry name" value="Kinase-like_dom_sf"/>
</dbReference>
<dbReference type="GO" id="GO:0005524">
    <property type="term" value="F:ATP binding"/>
    <property type="evidence" value="ECO:0007669"/>
    <property type="project" value="UniProtKB-UniRule"/>
</dbReference>
<comment type="similarity">
    <text evidence="4">Belongs to the RLP family.</text>
</comment>
<evidence type="ECO:0000313" key="27">
    <source>
        <dbReference type="EMBL" id="GER53853.1"/>
    </source>
</evidence>
<evidence type="ECO:0000256" key="12">
    <source>
        <dbReference type="ARBA" id="ARBA00022729"/>
    </source>
</evidence>
<dbReference type="PROSITE" id="PS00108">
    <property type="entry name" value="PROTEIN_KINASE_ST"/>
    <property type="match status" value="1"/>
</dbReference>
<keyword evidence="16 23" id="KW-0067">ATP-binding</keyword>
<dbReference type="Pfam" id="PF13855">
    <property type="entry name" value="LRR_8"/>
    <property type="match status" value="4"/>
</dbReference>
<dbReference type="GO" id="GO:0031347">
    <property type="term" value="P:regulation of defense response"/>
    <property type="evidence" value="ECO:0007669"/>
    <property type="project" value="UniProtKB-ARBA"/>
</dbReference>
<evidence type="ECO:0000256" key="15">
    <source>
        <dbReference type="ARBA" id="ARBA00022777"/>
    </source>
</evidence>
<proteinExistence type="inferred from homology"/>
<comment type="catalytic activity">
    <reaction evidence="21">
        <text>L-threonyl-[protein] + ATP = O-phospho-L-threonyl-[protein] + ADP + H(+)</text>
        <dbReference type="Rhea" id="RHEA:46608"/>
        <dbReference type="Rhea" id="RHEA-COMP:11060"/>
        <dbReference type="Rhea" id="RHEA-COMP:11605"/>
        <dbReference type="ChEBI" id="CHEBI:15378"/>
        <dbReference type="ChEBI" id="CHEBI:30013"/>
        <dbReference type="ChEBI" id="CHEBI:30616"/>
        <dbReference type="ChEBI" id="CHEBI:61977"/>
        <dbReference type="ChEBI" id="CHEBI:456216"/>
        <dbReference type="EC" id="2.7.11.1"/>
    </reaction>
</comment>
<dbReference type="Pfam" id="PF00069">
    <property type="entry name" value="Pkinase"/>
    <property type="match status" value="1"/>
</dbReference>
<dbReference type="SUPFAM" id="SSF56112">
    <property type="entry name" value="Protein kinase-like (PK-like)"/>
    <property type="match status" value="1"/>
</dbReference>
<evidence type="ECO:0000259" key="26">
    <source>
        <dbReference type="PROSITE" id="PS50011"/>
    </source>
</evidence>
<keyword evidence="19 27" id="KW-0675">Receptor</keyword>
<evidence type="ECO:0000256" key="5">
    <source>
        <dbReference type="ARBA" id="ARBA00012513"/>
    </source>
</evidence>
<dbReference type="GO" id="GO:0005886">
    <property type="term" value="C:plasma membrane"/>
    <property type="evidence" value="ECO:0007669"/>
    <property type="project" value="UniProtKB-SubCell"/>
</dbReference>
<keyword evidence="14 23" id="KW-0547">Nucleotide-binding</keyword>
<evidence type="ECO:0000256" key="14">
    <source>
        <dbReference type="ARBA" id="ARBA00022741"/>
    </source>
</evidence>
<dbReference type="AlphaFoldDB" id="A0A5A7R819"/>
<dbReference type="FunFam" id="3.80.10.10:FF:000041">
    <property type="entry name" value="LRR receptor-like serine/threonine-protein kinase ERECTA"/>
    <property type="match status" value="1"/>
</dbReference>
<dbReference type="PRINTS" id="PR00019">
    <property type="entry name" value="LEURICHRPT"/>
</dbReference>
<dbReference type="GO" id="GO:0051707">
    <property type="term" value="P:response to other organism"/>
    <property type="evidence" value="ECO:0007669"/>
    <property type="project" value="UniProtKB-ARBA"/>
</dbReference>
<dbReference type="Gene3D" id="1.10.510.10">
    <property type="entry name" value="Transferase(Phosphotransferase) domain 1"/>
    <property type="match status" value="1"/>
</dbReference>
<evidence type="ECO:0000256" key="11">
    <source>
        <dbReference type="ARBA" id="ARBA00022692"/>
    </source>
</evidence>
<dbReference type="InterPro" id="IPR001611">
    <property type="entry name" value="Leu-rich_rpt"/>
</dbReference>
<evidence type="ECO:0000256" key="6">
    <source>
        <dbReference type="ARBA" id="ARBA00022475"/>
    </source>
</evidence>
<dbReference type="FunFam" id="1.10.510.10:FF:000309">
    <property type="entry name" value="Leucine-rich repeat receptor-like protein kinase"/>
    <property type="match status" value="1"/>
</dbReference>
<dbReference type="Pfam" id="PF00560">
    <property type="entry name" value="LRR_1"/>
    <property type="match status" value="1"/>
</dbReference>
<evidence type="ECO:0000256" key="19">
    <source>
        <dbReference type="ARBA" id="ARBA00023170"/>
    </source>
</evidence>
<dbReference type="Proteomes" id="UP000325081">
    <property type="component" value="Unassembled WGS sequence"/>
</dbReference>
<dbReference type="SMART" id="SM00369">
    <property type="entry name" value="LRR_TYP"/>
    <property type="match status" value="8"/>
</dbReference>
<evidence type="ECO:0000256" key="7">
    <source>
        <dbReference type="ARBA" id="ARBA00022527"/>
    </source>
</evidence>
<evidence type="ECO:0000256" key="16">
    <source>
        <dbReference type="ARBA" id="ARBA00022840"/>
    </source>
</evidence>
<comment type="catalytic activity">
    <reaction evidence="22">
        <text>L-seryl-[protein] + ATP = O-phospho-L-seryl-[protein] + ADP + H(+)</text>
        <dbReference type="Rhea" id="RHEA:17989"/>
        <dbReference type="Rhea" id="RHEA-COMP:9863"/>
        <dbReference type="Rhea" id="RHEA-COMP:11604"/>
        <dbReference type="ChEBI" id="CHEBI:15378"/>
        <dbReference type="ChEBI" id="CHEBI:29999"/>
        <dbReference type="ChEBI" id="CHEBI:30616"/>
        <dbReference type="ChEBI" id="CHEBI:83421"/>
        <dbReference type="ChEBI" id="CHEBI:456216"/>
        <dbReference type="EC" id="2.7.11.1"/>
    </reaction>
</comment>
<evidence type="ECO:0000256" key="13">
    <source>
        <dbReference type="ARBA" id="ARBA00022737"/>
    </source>
</evidence>
<evidence type="ECO:0000256" key="4">
    <source>
        <dbReference type="ARBA" id="ARBA00009592"/>
    </source>
</evidence>
<feature type="chain" id="PRO_5022728176" description="non-specific serine/threonine protein kinase" evidence="25">
    <location>
        <begin position="26"/>
        <end position="1044"/>
    </location>
</feature>
<keyword evidence="7" id="KW-0723">Serine/threonine-protein kinase</keyword>
<gene>
    <name evidence="27" type="ORF">STAS_31398</name>
</gene>
<dbReference type="SUPFAM" id="SSF52058">
    <property type="entry name" value="L domain-like"/>
    <property type="match status" value="1"/>
</dbReference>
<dbReference type="SUPFAM" id="SSF52047">
    <property type="entry name" value="RNI-like"/>
    <property type="match status" value="1"/>
</dbReference>
<dbReference type="SMART" id="SM00365">
    <property type="entry name" value="LRR_SD22"/>
    <property type="match status" value="7"/>
</dbReference>
<evidence type="ECO:0000256" key="1">
    <source>
        <dbReference type="ARBA" id="ARBA00004162"/>
    </source>
</evidence>
<evidence type="ECO:0000256" key="24">
    <source>
        <dbReference type="SAM" id="Phobius"/>
    </source>
</evidence>
<evidence type="ECO:0000256" key="2">
    <source>
        <dbReference type="ARBA" id="ARBA00004479"/>
    </source>
</evidence>
<feature type="signal peptide" evidence="25">
    <location>
        <begin position="1"/>
        <end position="25"/>
    </location>
</feature>
<evidence type="ECO:0000256" key="21">
    <source>
        <dbReference type="ARBA" id="ARBA00047899"/>
    </source>
</evidence>
<dbReference type="InterPro" id="IPR013210">
    <property type="entry name" value="LRR_N_plant-typ"/>
</dbReference>
<keyword evidence="15 27" id="KW-0418">Kinase</keyword>
<dbReference type="OrthoDB" id="676979at2759"/>
<feature type="transmembrane region" description="Helical" evidence="24">
    <location>
        <begin position="694"/>
        <end position="714"/>
    </location>
</feature>
<evidence type="ECO:0000256" key="22">
    <source>
        <dbReference type="ARBA" id="ARBA00048679"/>
    </source>
</evidence>
<evidence type="ECO:0000256" key="18">
    <source>
        <dbReference type="ARBA" id="ARBA00023136"/>
    </source>
</evidence>
<organism evidence="27 28">
    <name type="scientific">Striga asiatica</name>
    <name type="common">Asiatic witchweed</name>
    <name type="synonym">Buchnera asiatica</name>
    <dbReference type="NCBI Taxonomy" id="4170"/>
    <lineage>
        <taxon>Eukaryota</taxon>
        <taxon>Viridiplantae</taxon>
        <taxon>Streptophyta</taxon>
        <taxon>Embryophyta</taxon>
        <taxon>Tracheophyta</taxon>
        <taxon>Spermatophyta</taxon>
        <taxon>Magnoliopsida</taxon>
        <taxon>eudicotyledons</taxon>
        <taxon>Gunneridae</taxon>
        <taxon>Pentapetalae</taxon>
        <taxon>asterids</taxon>
        <taxon>lamiids</taxon>
        <taxon>Lamiales</taxon>
        <taxon>Orobanchaceae</taxon>
        <taxon>Buchnereae</taxon>
        <taxon>Striga</taxon>
    </lineage>
</organism>
<keyword evidence="12 25" id="KW-0732">Signal</keyword>
<keyword evidence="9" id="KW-0433">Leucine-rich repeat</keyword>
<keyword evidence="18 24" id="KW-0472">Membrane</keyword>
<comment type="caution">
    <text evidence="27">The sequence shown here is derived from an EMBL/GenBank/DDBJ whole genome shotgun (WGS) entry which is preliminary data.</text>
</comment>